<dbReference type="OrthoDB" id="5283654at2759"/>
<organism evidence="4 5">
    <name type="scientific">Penicillium subrubescens</name>
    <dbReference type="NCBI Taxonomy" id="1316194"/>
    <lineage>
        <taxon>Eukaryota</taxon>
        <taxon>Fungi</taxon>
        <taxon>Dikarya</taxon>
        <taxon>Ascomycota</taxon>
        <taxon>Pezizomycotina</taxon>
        <taxon>Eurotiomycetes</taxon>
        <taxon>Eurotiomycetidae</taxon>
        <taxon>Eurotiales</taxon>
        <taxon>Aspergillaceae</taxon>
        <taxon>Penicillium</taxon>
    </lineage>
</organism>
<dbReference type="Gene3D" id="3.40.50.720">
    <property type="entry name" value="NAD(P)-binding Rossmann-like Domain"/>
    <property type="match status" value="1"/>
</dbReference>
<evidence type="ECO:0000256" key="2">
    <source>
        <dbReference type="ARBA" id="ARBA00023002"/>
    </source>
</evidence>
<keyword evidence="1" id="KW-0521">NADP</keyword>
<feature type="domain" description="NmrA-like" evidence="3">
    <location>
        <begin position="7"/>
        <end position="142"/>
    </location>
</feature>
<gene>
    <name evidence="4" type="ORF">PENSUB_13883</name>
</gene>
<evidence type="ECO:0000256" key="1">
    <source>
        <dbReference type="ARBA" id="ARBA00022857"/>
    </source>
</evidence>
<keyword evidence="2" id="KW-0560">Oxidoreductase</keyword>
<dbReference type="AlphaFoldDB" id="A0A1Q5UPY3"/>
<protein>
    <recommendedName>
        <fullName evidence="3">NmrA-like domain-containing protein</fullName>
    </recommendedName>
</protein>
<dbReference type="GO" id="GO:0016491">
    <property type="term" value="F:oxidoreductase activity"/>
    <property type="evidence" value="ECO:0007669"/>
    <property type="project" value="UniProtKB-KW"/>
</dbReference>
<evidence type="ECO:0000313" key="4">
    <source>
        <dbReference type="EMBL" id="OKP14531.1"/>
    </source>
</evidence>
<dbReference type="Pfam" id="PF05368">
    <property type="entry name" value="NmrA"/>
    <property type="match status" value="1"/>
</dbReference>
<dbReference type="SUPFAM" id="SSF51735">
    <property type="entry name" value="NAD(P)-binding Rossmann-fold domains"/>
    <property type="match status" value="1"/>
</dbReference>
<dbReference type="EMBL" id="MNBE01000079">
    <property type="protein sequence ID" value="OKP14531.1"/>
    <property type="molecule type" value="Genomic_DNA"/>
</dbReference>
<accession>A0A1Q5UPY3</accession>
<dbReference type="PANTHER" id="PTHR47706">
    <property type="entry name" value="NMRA-LIKE FAMILY PROTEIN"/>
    <property type="match status" value="1"/>
</dbReference>
<name>A0A1Q5UPY3_9EURO</name>
<evidence type="ECO:0000259" key="3">
    <source>
        <dbReference type="Pfam" id="PF05368"/>
    </source>
</evidence>
<sequence>MSYNRLAIYGHRGWASSAIAQALLTSGAPAKLLYRPGSNANGLKGDFDEIEVDIQDQDALRAAMKDVDILISLVGREDIPLQHAFIQAIPHTDVQLFVPSDLAFRCDEQGLRIGVNKDKDDVERAAKEAGISTCVILPCVFAESGLNTG</sequence>
<dbReference type="STRING" id="1316194.A0A1Q5UPY3"/>
<dbReference type="Proteomes" id="UP000186955">
    <property type="component" value="Unassembled WGS sequence"/>
</dbReference>
<dbReference type="InterPro" id="IPR036291">
    <property type="entry name" value="NAD(P)-bd_dom_sf"/>
</dbReference>
<evidence type="ECO:0000313" key="5">
    <source>
        <dbReference type="Proteomes" id="UP000186955"/>
    </source>
</evidence>
<dbReference type="InterPro" id="IPR051609">
    <property type="entry name" value="NmrA/Isoflavone_reductase-like"/>
</dbReference>
<dbReference type="PANTHER" id="PTHR47706:SF9">
    <property type="entry name" value="NMRA-LIKE DOMAIN-CONTAINING PROTEIN-RELATED"/>
    <property type="match status" value="1"/>
</dbReference>
<keyword evidence="5" id="KW-1185">Reference proteome</keyword>
<reference evidence="4 5" key="1">
    <citation type="submission" date="2016-10" db="EMBL/GenBank/DDBJ databases">
        <title>Genome sequence of the ascomycete fungus Penicillium subrubescens.</title>
        <authorList>
            <person name="De Vries R.P."/>
            <person name="Peng M."/>
            <person name="Dilokpimol A."/>
            <person name="Hilden K."/>
            <person name="Makela M.R."/>
            <person name="Grigoriev I."/>
            <person name="Riley R."/>
            <person name="Granchi Z."/>
        </authorList>
    </citation>
    <scope>NUCLEOTIDE SEQUENCE [LARGE SCALE GENOMIC DNA]</scope>
    <source>
        <strain evidence="4 5">CBS 132785</strain>
    </source>
</reference>
<proteinExistence type="predicted"/>
<dbReference type="InterPro" id="IPR008030">
    <property type="entry name" value="NmrA-like"/>
</dbReference>
<comment type="caution">
    <text evidence="4">The sequence shown here is derived from an EMBL/GenBank/DDBJ whole genome shotgun (WGS) entry which is preliminary data.</text>
</comment>